<dbReference type="PANTHER" id="PTHR36173:SF1">
    <property type="entry name" value="RIBONUCLEASE VAPC22"/>
    <property type="match status" value="1"/>
</dbReference>
<dbReference type="AlphaFoldDB" id="A0A936YRA9"/>
<organism evidence="2 3">
    <name type="scientific">Rhizobium setariae</name>
    <dbReference type="NCBI Taxonomy" id="2801340"/>
    <lineage>
        <taxon>Bacteria</taxon>
        <taxon>Pseudomonadati</taxon>
        <taxon>Pseudomonadota</taxon>
        <taxon>Alphaproteobacteria</taxon>
        <taxon>Hyphomicrobiales</taxon>
        <taxon>Rhizobiaceae</taxon>
        <taxon>Rhizobium/Agrobacterium group</taxon>
        <taxon>Rhizobium</taxon>
    </lineage>
</organism>
<evidence type="ECO:0000313" key="2">
    <source>
        <dbReference type="EMBL" id="MBL0375310.1"/>
    </source>
</evidence>
<dbReference type="SUPFAM" id="SSF88723">
    <property type="entry name" value="PIN domain-like"/>
    <property type="match status" value="1"/>
</dbReference>
<dbReference type="Proteomes" id="UP000633219">
    <property type="component" value="Unassembled WGS sequence"/>
</dbReference>
<reference evidence="2" key="1">
    <citation type="submission" date="2021-01" db="EMBL/GenBank/DDBJ databases">
        <title>Rhizobium sp. strain KVB221 16S ribosomal RNA gene Genome sequencing and assembly.</title>
        <authorList>
            <person name="Kang M."/>
        </authorList>
    </citation>
    <scope>NUCLEOTIDE SEQUENCE</scope>
    <source>
        <strain evidence="2">KVB221</strain>
    </source>
</reference>
<comment type="caution">
    <text evidence="2">The sequence shown here is derived from an EMBL/GenBank/DDBJ whole genome shotgun (WGS) entry which is preliminary data.</text>
</comment>
<dbReference type="CDD" id="cd09872">
    <property type="entry name" value="PIN_Sll0205-like"/>
    <property type="match status" value="1"/>
</dbReference>
<dbReference type="InterPro" id="IPR052919">
    <property type="entry name" value="TA_system_RNase"/>
</dbReference>
<dbReference type="InterPro" id="IPR041705">
    <property type="entry name" value="PIN_Sll0205"/>
</dbReference>
<dbReference type="InterPro" id="IPR002716">
    <property type="entry name" value="PIN_dom"/>
</dbReference>
<gene>
    <name evidence="2" type="ORF">JJB09_25165</name>
</gene>
<dbReference type="RefSeq" id="WP_201663858.1">
    <property type="nucleotide sequence ID" value="NZ_JAEQNC010000022.1"/>
</dbReference>
<evidence type="ECO:0000313" key="3">
    <source>
        <dbReference type="Proteomes" id="UP000633219"/>
    </source>
</evidence>
<dbReference type="Gene3D" id="3.40.50.1010">
    <property type="entry name" value="5'-nuclease"/>
    <property type="match status" value="1"/>
</dbReference>
<keyword evidence="3" id="KW-1185">Reference proteome</keyword>
<sequence>MTTERYLLDTCALIYLAHDEPISVDAGSALRELPAYTEGVFVSAFSAWEIAKLVSKGRMNITKLPLVWFEDVVGKMRAIVVEASPAILVASSFLPEPLHGDPADRILIATAREHDLTVITRDRAMLAYGAAGHVKALAC</sequence>
<feature type="domain" description="PIN" evidence="1">
    <location>
        <begin position="6"/>
        <end position="126"/>
    </location>
</feature>
<proteinExistence type="predicted"/>
<name>A0A936YRA9_9HYPH</name>
<dbReference type="EMBL" id="JAEQNC010000022">
    <property type="protein sequence ID" value="MBL0375310.1"/>
    <property type="molecule type" value="Genomic_DNA"/>
</dbReference>
<accession>A0A936YRA9</accession>
<evidence type="ECO:0000259" key="1">
    <source>
        <dbReference type="Pfam" id="PF01850"/>
    </source>
</evidence>
<dbReference type="PANTHER" id="PTHR36173">
    <property type="entry name" value="RIBONUCLEASE VAPC16-RELATED"/>
    <property type="match status" value="1"/>
</dbReference>
<protein>
    <submittedName>
        <fullName evidence="2">Type II toxin-antitoxin system VapC family toxin</fullName>
    </submittedName>
</protein>
<dbReference type="Pfam" id="PF01850">
    <property type="entry name" value="PIN"/>
    <property type="match status" value="1"/>
</dbReference>
<dbReference type="InterPro" id="IPR029060">
    <property type="entry name" value="PIN-like_dom_sf"/>
</dbReference>